<dbReference type="AlphaFoldDB" id="A0A1I7U758"/>
<dbReference type="PANTHER" id="PTHR45907">
    <property type="entry name" value="SERPENTINE RECEPTOR, CLASS J"/>
    <property type="match status" value="1"/>
</dbReference>
<reference evidence="3" key="1">
    <citation type="submission" date="2016-11" db="UniProtKB">
        <authorList>
            <consortium name="WormBaseParasite"/>
        </authorList>
    </citation>
    <scope>IDENTIFICATION</scope>
</reference>
<dbReference type="Pfam" id="PF10319">
    <property type="entry name" value="7TM_GPCR_Srj"/>
    <property type="match status" value="1"/>
</dbReference>
<keyword evidence="2" id="KW-1185">Reference proteome</keyword>
<dbReference type="WBParaSite" id="Csp11.Scaffold629.g15549.t1">
    <property type="protein sequence ID" value="Csp11.Scaffold629.g15549.t1"/>
    <property type="gene ID" value="Csp11.Scaffold629.g15549"/>
</dbReference>
<keyword evidence="1" id="KW-0812">Transmembrane</keyword>
<dbReference type="eggNOG" id="ENOG502TFIU">
    <property type="taxonomic scope" value="Eukaryota"/>
</dbReference>
<dbReference type="STRING" id="1561998.A0A1I7U758"/>
<dbReference type="Proteomes" id="UP000095282">
    <property type="component" value="Unplaced"/>
</dbReference>
<keyword evidence="1" id="KW-1133">Transmembrane helix</keyword>
<dbReference type="InterPro" id="IPR019423">
    <property type="entry name" value="7TM_GPCR_serpentine_rcpt_Srj"/>
</dbReference>
<evidence type="ECO:0000313" key="2">
    <source>
        <dbReference type="Proteomes" id="UP000095282"/>
    </source>
</evidence>
<keyword evidence="1" id="KW-0472">Membrane</keyword>
<proteinExistence type="predicted"/>
<dbReference type="PANTHER" id="PTHR45907:SF19">
    <property type="entry name" value="SERPENTINE RECEPTOR, CLASS J"/>
    <property type="match status" value="1"/>
</dbReference>
<evidence type="ECO:0000313" key="3">
    <source>
        <dbReference type="WBParaSite" id="Csp11.Scaffold629.g15549.t1"/>
    </source>
</evidence>
<name>A0A1I7U758_9PELO</name>
<feature type="transmembrane region" description="Helical" evidence="1">
    <location>
        <begin position="53"/>
        <end position="78"/>
    </location>
</feature>
<accession>A0A1I7U758</accession>
<sequence>MLQAGYMSRNDLNDRLMYVKESFENYFGQDPLKINIIIAQYKETNEEFIRDTWIGIGLLSVVSFISLGLIVVFGVAIMKELKKQSHFMSVLRKKQQTQLMNALIIQTITPTVACFSPCFFSWYQPIFGIDGGK</sequence>
<evidence type="ECO:0000256" key="1">
    <source>
        <dbReference type="SAM" id="Phobius"/>
    </source>
</evidence>
<feature type="transmembrane region" description="Helical" evidence="1">
    <location>
        <begin position="99"/>
        <end position="123"/>
    </location>
</feature>
<protein>
    <submittedName>
        <fullName evidence="3">ABC transporter permease</fullName>
    </submittedName>
</protein>
<organism evidence="2 3">
    <name type="scientific">Caenorhabditis tropicalis</name>
    <dbReference type="NCBI Taxonomy" id="1561998"/>
    <lineage>
        <taxon>Eukaryota</taxon>
        <taxon>Metazoa</taxon>
        <taxon>Ecdysozoa</taxon>
        <taxon>Nematoda</taxon>
        <taxon>Chromadorea</taxon>
        <taxon>Rhabditida</taxon>
        <taxon>Rhabditina</taxon>
        <taxon>Rhabditomorpha</taxon>
        <taxon>Rhabditoidea</taxon>
        <taxon>Rhabditidae</taxon>
        <taxon>Peloderinae</taxon>
        <taxon>Caenorhabditis</taxon>
    </lineage>
</organism>